<dbReference type="Proteomes" id="UP000828390">
    <property type="component" value="Unassembled WGS sequence"/>
</dbReference>
<reference evidence="2" key="1">
    <citation type="journal article" date="2019" name="bioRxiv">
        <title>The Genome of the Zebra Mussel, Dreissena polymorpha: A Resource for Invasive Species Research.</title>
        <authorList>
            <person name="McCartney M.A."/>
            <person name="Auch B."/>
            <person name="Kono T."/>
            <person name="Mallez S."/>
            <person name="Zhang Y."/>
            <person name="Obille A."/>
            <person name="Becker A."/>
            <person name="Abrahante J.E."/>
            <person name="Garbe J."/>
            <person name="Badalamenti J.P."/>
            <person name="Herman A."/>
            <person name="Mangelson H."/>
            <person name="Liachko I."/>
            <person name="Sullivan S."/>
            <person name="Sone E.D."/>
            <person name="Koren S."/>
            <person name="Silverstein K.A.T."/>
            <person name="Beckman K.B."/>
            <person name="Gohl D.M."/>
        </authorList>
    </citation>
    <scope>NUCLEOTIDE SEQUENCE</scope>
    <source>
        <strain evidence="2">Duluth1</strain>
        <tissue evidence="2">Whole animal</tissue>
    </source>
</reference>
<dbReference type="EMBL" id="JAIWYP010000003">
    <property type="protein sequence ID" value="KAH3853489.1"/>
    <property type="molecule type" value="Genomic_DNA"/>
</dbReference>
<name>A0A9D4L949_DREPO</name>
<proteinExistence type="predicted"/>
<gene>
    <name evidence="2" type="ORF">DPMN_096014</name>
</gene>
<feature type="compositionally biased region" description="Polar residues" evidence="1">
    <location>
        <begin position="50"/>
        <end position="60"/>
    </location>
</feature>
<evidence type="ECO:0000256" key="1">
    <source>
        <dbReference type="SAM" id="MobiDB-lite"/>
    </source>
</evidence>
<evidence type="ECO:0000313" key="3">
    <source>
        <dbReference type="Proteomes" id="UP000828390"/>
    </source>
</evidence>
<reference evidence="2" key="2">
    <citation type="submission" date="2020-11" db="EMBL/GenBank/DDBJ databases">
        <authorList>
            <person name="McCartney M.A."/>
            <person name="Auch B."/>
            <person name="Kono T."/>
            <person name="Mallez S."/>
            <person name="Becker A."/>
            <person name="Gohl D.M."/>
            <person name="Silverstein K.A.T."/>
            <person name="Koren S."/>
            <person name="Bechman K.B."/>
            <person name="Herman A."/>
            <person name="Abrahante J.E."/>
            <person name="Garbe J."/>
        </authorList>
    </citation>
    <scope>NUCLEOTIDE SEQUENCE</scope>
    <source>
        <strain evidence="2">Duluth1</strain>
        <tissue evidence="2">Whole animal</tissue>
    </source>
</reference>
<comment type="caution">
    <text evidence="2">The sequence shown here is derived from an EMBL/GenBank/DDBJ whole genome shotgun (WGS) entry which is preliminary data.</text>
</comment>
<organism evidence="2 3">
    <name type="scientific">Dreissena polymorpha</name>
    <name type="common">Zebra mussel</name>
    <name type="synonym">Mytilus polymorpha</name>
    <dbReference type="NCBI Taxonomy" id="45954"/>
    <lineage>
        <taxon>Eukaryota</taxon>
        <taxon>Metazoa</taxon>
        <taxon>Spiralia</taxon>
        <taxon>Lophotrochozoa</taxon>
        <taxon>Mollusca</taxon>
        <taxon>Bivalvia</taxon>
        <taxon>Autobranchia</taxon>
        <taxon>Heteroconchia</taxon>
        <taxon>Euheterodonta</taxon>
        <taxon>Imparidentia</taxon>
        <taxon>Neoheterodontei</taxon>
        <taxon>Myida</taxon>
        <taxon>Dreissenoidea</taxon>
        <taxon>Dreissenidae</taxon>
        <taxon>Dreissena</taxon>
    </lineage>
</organism>
<protein>
    <submittedName>
        <fullName evidence="2">Uncharacterized protein</fullName>
    </submittedName>
</protein>
<feature type="region of interest" description="Disordered" evidence="1">
    <location>
        <begin position="31"/>
        <end position="60"/>
    </location>
</feature>
<evidence type="ECO:0000313" key="2">
    <source>
        <dbReference type="EMBL" id="KAH3853489.1"/>
    </source>
</evidence>
<sequence length="131" mass="14345">MAPTDIMQISGHKNIQSGLNYSTMSKSKHKEISSILTEKNKNEPPLTVRSHASTNTEVSPNPVATSIVSLSCTFRDVTASFSTHQQDACHDVVFSTRNNTNVSIDNAQNNQLQSLFAGANVSIQNFNVYML</sequence>
<keyword evidence="3" id="KW-1185">Reference proteome</keyword>
<accession>A0A9D4L949</accession>
<dbReference type="AlphaFoldDB" id="A0A9D4L949"/>